<keyword evidence="3" id="KW-1185">Reference proteome</keyword>
<dbReference type="Pfam" id="PF08818">
    <property type="entry name" value="DUF1801"/>
    <property type="match status" value="1"/>
</dbReference>
<comment type="caution">
    <text evidence="2">The sequence shown here is derived from an EMBL/GenBank/DDBJ whole genome shotgun (WGS) entry which is preliminary data.</text>
</comment>
<sequence>MPDQVIKLNGEVTEFLDNLNHPFRKEIEQLRIIILNANPDIKEGIKWNGPNYSFNSEDRITMRIQPPKQIQLIFHRGAKVKEQPKGKLITDDSGLLTWKENDRAVATLGNLADIENRKPDLSRIVNDWIKATS</sequence>
<reference evidence="2 3" key="1">
    <citation type="submission" date="2019-07" db="EMBL/GenBank/DDBJ databases">
        <title>Whole genome shotgun sequence of Adhaeribacter aerolatus NBRC 106133.</title>
        <authorList>
            <person name="Hosoyama A."/>
            <person name="Uohara A."/>
            <person name="Ohji S."/>
            <person name="Ichikawa N."/>
        </authorList>
    </citation>
    <scope>NUCLEOTIDE SEQUENCE [LARGE SCALE GENOMIC DNA]</scope>
    <source>
        <strain evidence="2 3">NBRC 106133</strain>
    </source>
</reference>
<dbReference type="OrthoDB" id="9811812at2"/>
<dbReference type="Proteomes" id="UP000321532">
    <property type="component" value="Unassembled WGS sequence"/>
</dbReference>
<name>A0A512B121_9BACT</name>
<dbReference type="InterPro" id="IPR014922">
    <property type="entry name" value="YdhG-like"/>
</dbReference>
<accession>A0A512B121</accession>
<evidence type="ECO:0000313" key="3">
    <source>
        <dbReference type="Proteomes" id="UP000321532"/>
    </source>
</evidence>
<dbReference type="AlphaFoldDB" id="A0A512B121"/>
<organism evidence="2 3">
    <name type="scientific">Adhaeribacter aerolatus</name>
    <dbReference type="NCBI Taxonomy" id="670289"/>
    <lineage>
        <taxon>Bacteria</taxon>
        <taxon>Pseudomonadati</taxon>
        <taxon>Bacteroidota</taxon>
        <taxon>Cytophagia</taxon>
        <taxon>Cytophagales</taxon>
        <taxon>Hymenobacteraceae</taxon>
        <taxon>Adhaeribacter</taxon>
    </lineage>
</organism>
<evidence type="ECO:0000313" key="2">
    <source>
        <dbReference type="EMBL" id="GEO05658.1"/>
    </source>
</evidence>
<feature type="domain" description="YdhG-like" evidence="1">
    <location>
        <begin position="24"/>
        <end position="129"/>
    </location>
</feature>
<proteinExistence type="predicted"/>
<dbReference type="EMBL" id="BJYS01000025">
    <property type="protein sequence ID" value="GEO05658.1"/>
    <property type="molecule type" value="Genomic_DNA"/>
</dbReference>
<dbReference type="SUPFAM" id="SSF159888">
    <property type="entry name" value="YdhG-like"/>
    <property type="match status" value="1"/>
</dbReference>
<protein>
    <recommendedName>
        <fullName evidence="1">YdhG-like domain-containing protein</fullName>
    </recommendedName>
</protein>
<dbReference type="Gene3D" id="3.90.1150.200">
    <property type="match status" value="1"/>
</dbReference>
<gene>
    <name evidence="2" type="ORF">AAE02nite_33220</name>
</gene>
<evidence type="ECO:0000259" key="1">
    <source>
        <dbReference type="Pfam" id="PF08818"/>
    </source>
</evidence>
<dbReference type="RefSeq" id="WP_146900103.1">
    <property type="nucleotide sequence ID" value="NZ_BJYS01000025.1"/>
</dbReference>